<name>A0A2I2ZBC7_GORGO</name>
<evidence type="ECO:0000313" key="2">
    <source>
        <dbReference type="Ensembl" id="ENSGGOP00000044376.1"/>
    </source>
</evidence>
<proteinExistence type="predicted"/>
<reference evidence="2" key="4">
    <citation type="submission" date="2025-09" db="UniProtKB">
        <authorList>
            <consortium name="Ensembl"/>
        </authorList>
    </citation>
    <scope>IDENTIFICATION</scope>
</reference>
<keyword evidence="3" id="KW-1185">Reference proteome</keyword>
<dbReference type="AlphaFoldDB" id="A0A2I2ZBC7"/>
<accession>A0A2I2ZBC7</accession>
<evidence type="ECO:0000313" key="3">
    <source>
        <dbReference type="Proteomes" id="UP000001519"/>
    </source>
</evidence>
<reference evidence="2" key="3">
    <citation type="submission" date="2025-08" db="UniProtKB">
        <authorList>
            <consortium name="Ensembl"/>
        </authorList>
    </citation>
    <scope>IDENTIFICATION</scope>
</reference>
<dbReference type="Bgee" id="ENSGGOG00000038493">
    <property type="expression patterns" value="Expressed in liver"/>
</dbReference>
<dbReference type="Proteomes" id="UP000001519">
    <property type="component" value="Chromosome 11"/>
</dbReference>
<reference evidence="2 3" key="2">
    <citation type="journal article" date="2012" name="Nature">
        <title>Insights into hominid evolution from the gorilla genome sequence.</title>
        <authorList>
            <person name="Scally A."/>
            <person name="Dutheil J.Y."/>
            <person name="Hillier L.W."/>
            <person name="Jordan G.E."/>
            <person name="Goodhead I."/>
            <person name="Herrero J."/>
            <person name="Hobolth A."/>
            <person name="Lappalainen T."/>
            <person name="Mailund T."/>
            <person name="Marques-Bonet T."/>
            <person name="McCarthy S."/>
            <person name="Montgomery S.H."/>
            <person name="Schwalie P.C."/>
            <person name="Tang Y.A."/>
            <person name="Ward M.C."/>
            <person name="Xue Y."/>
            <person name="Yngvadottir B."/>
            <person name="Alkan C."/>
            <person name="Andersen L.N."/>
            <person name="Ayub Q."/>
            <person name="Ball E.V."/>
            <person name="Beal K."/>
            <person name="Bradley B.J."/>
            <person name="Chen Y."/>
            <person name="Clee C.M."/>
            <person name="Fitzgerald S."/>
            <person name="Graves T.A."/>
            <person name="Gu Y."/>
            <person name="Heath P."/>
            <person name="Heger A."/>
            <person name="Karakoc E."/>
            <person name="Kolb-Kokocinski A."/>
            <person name="Laird G.K."/>
            <person name="Lunter G."/>
            <person name="Meader S."/>
            <person name="Mort M."/>
            <person name="Mullikin J.C."/>
            <person name="Munch K."/>
            <person name="O'Connor T.D."/>
            <person name="Phillips A.D."/>
            <person name="Prado-Martinez J."/>
            <person name="Rogers A.S."/>
            <person name="Sajjadian S."/>
            <person name="Schmidt D."/>
            <person name="Shaw K."/>
            <person name="Simpson J.T."/>
            <person name="Stenson P.D."/>
            <person name="Turner D.J."/>
            <person name="Vigilant L."/>
            <person name="Vilella A.J."/>
            <person name="Whitener W."/>
            <person name="Zhu B."/>
            <person name="Cooper D.N."/>
            <person name="de Jong P."/>
            <person name="Dermitzakis E.T."/>
            <person name="Eichler E.E."/>
            <person name="Flicek P."/>
            <person name="Goldman N."/>
            <person name="Mundy N.I."/>
            <person name="Ning Z."/>
            <person name="Odom D.T."/>
            <person name="Ponting C.P."/>
            <person name="Quail M.A."/>
            <person name="Ryder O.A."/>
            <person name="Searle S.M."/>
            <person name="Warren W.C."/>
            <person name="Wilson R.K."/>
            <person name="Schierup M.H."/>
            <person name="Rogers J."/>
            <person name="Tyler-Smith C."/>
            <person name="Durbin R."/>
        </authorList>
    </citation>
    <scope>NUCLEOTIDE SEQUENCE [LARGE SCALE GENOMIC DNA]</scope>
</reference>
<dbReference type="GeneTree" id="ENSGT00910000148404"/>
<dbReference type="Ensembl" id="ENSGGOT00000060432.1">
    <property type="protein sequence ID" value="ENSGGOP00000044376.1"/>
    <property type="gene ID" value="ENSGGOG00000038493.1"/>
</dbReference>
<organism evidence="2 3">
    <name type="scientific">Gorilla gorilla gorilla</name>
    <name type="common">Western lowland gorilla</name>
    <dbReference type="NCBI Taxonomy" id="9595"/>
    <lineage>
        <taxon>Eukaryota</taxon>
        <taxon>Metazoa</taxon>
        <taxon>Chordata</taxon>
        <taxon>Craniata</taxon>
        <taxon>Vertebrata</taxon>
        <taxon>Euteleostomi</taxon>
        <taxon>Mammalia</taxon>
        <taxon>Eutheria</taxon>
        <taxon>Euarchontoglires</taxon>
        <taxon>Primates</taxon>
        <taxon>Haplorrhini</taxon>
        <taxon>Catarrhini</taxon>
        <taxon>Hominidae</taxon>
        <taxon>Gorilla</taxon>
    </lineage>
</organism>
<reference evidence="3" key="1">
    <citation type="submission" date="2011-05" db="EMBL/GenBank/DDBJ databases">
        <title>Insights into the evolution of the great apes provided by the gorilla genome.</title>
        <authorList>
            <person name="Scally A."/>
        </authorList>
    </citation>
    <scope>NUCLEOTIDE SEQUENCE [LARGE SCALE GENOMIC DNA]</scope>
</reference>
<feature type="region of interest" description="Disordered" evidence="1">
    <location>
        <begin position="84"/>
        <end position="106"/>
    </location>
</feature>
<dbReference type="EMBL" id="CABD030077138">
    <property type="status" value="NOT_ANNOTATED_CDS"/>
    <property type="molecule type" value="Genomic_DNA"/>
</dbReference>
<dbReference type="InParanoid" id="A0A2I2ZBC7"/>
<sequence>MGAAPTTELPLAEAEVTGWAFLATFHPPCTQEALQAPDHNGILTPEHLRPFAQKASGYYLNSEQPGGLRLSPTLINTDRQKGQAIGARPHGQQPGAGRTRGSHSPQQSPAFLGFLGSSPMIFSLFPSLPTFCPPSSPLWLPALSLPLSPSLPFFLSQELPCQDLGAVETAGNLLCPHLLWPLDGSTWSQPRNSRSQLCD</sequence>
<protein>
    <submittedName>
        <fullName evidence="2">Uncharacterized protein</fullName>
    </submittedName>
</protein>
<evidence type="ECO:0000256" key="1">
    <source>
        <dbReference type="SAM" id="MobiDB-lite"/>
    </source>
</evidence>
<dbReference type="OMA" id="IGARPHG"/>